<organism evidence="4 5">
    <name type="scientific">Denticeps clupeoides</name>
    <name type="common">denticle herring</name>
    <dbReference type="NCBI Taxonomy" id="299321"/>
    <lineage>
        <taxon>Eukaryota</taxon>
        <taxon>Metazoa</taxon>
        <taxon>Chordata</taxon>
        <taxon>Craniata</taxon>
        <taxon>Vertebrata</taxon>
        <taxon>Euteleostomi</taxon>
        <taxon>Actinopterygii</taxon>
        <taxon>Neopterygii</taxon>
        <taxon>Teleostei</taxon>
        <taxon>Clupei</taxon>
        <taxon>Clupeiformes</taxon>
        <taxon>Denticipitoidei</taxon>
        <taxon>Denticipitidae</taxon>
        <taxon>Denticeps</taxon>
    </lineage>
</organism>
<keyword evidence="5" id="KW-1185">Reference proteome</keyword>
<dbReference type="Pfam" id="PF01145">
    <property type="entry name" value="Band_7"/>
    <property type="match status" value="1"/>
</dbReference>
<evidence type="ECO:0000259" key="3">
    <source>
        <dbReference type="SMART" id="SM00244"/>
    </source>
</evidence>
<dbReference type="PANTHER" id="PTHR10264">
    <property type="entry name" value="BAND 7 PROTEIN-RELATED"/>
    <property type="match status" value="1"/>
</dbReference>
<reference evidence="4 5" key="1">
    <citation type="submission" date="2020-06" db="EMBL/GenBank/DDBJ databases">
        <authorList>
            <consortium name="Wellcome Sanger Institute Data Sharing"/>
        </authorList>
    </citation>
    <scope>NUCLEOTIDE SEQUENCE [LARGE SCALE GENOMIC DNA]</scope>
</reference>
<dbReference type="InterPro" id="IPR036527">
    <property type="entry name" value="SCP2_sterol-bd_dom_sf"/>
</dbReference>
<dbReference type="SMART" id="SM00244">
    <property type="entry name" value="PHB"/>
    <property type="match status" value="1"/>
</dbReference>
<dbReference type="Gene3D" id="3.30.479.30">
    <property type="entry name" value="Band 7 domain"/>
    <property type="match status" value="1"/>
</dbReference>
<proteinExistence type="inferred from homology"/>
<dbReference type="PRINTS" id="PR00721">
    <property type="entry name" value="STOMATIN"/>
</dbReference>
<dbReference type="Proteomes" id="UP000694580">
    <property type="component" value="Chromosome 17"/>
</dbReference>
<evidence type="ECO:0000256" key="1">
    <source>
        <dbReference type="ARBA" id="ARBA00008164"/>
    </source>
</evidence>
<dbReference type="InterPro" id="IPR043202">
    <property type="entry name" value="Band-7_stomatin-like"/>
</dbReference>
<accession>A0AAY4DCW2</accession>
<comment type="similarity">
    <text evidence="1">Belongs to the band 7/mec-2 family.</text>
</comment>
<keyword evidence="2" id="KW-1133">Transmembrane helix</keyword>
<dbReference type="InterPro" id="IPR001972">
    <property type="entry name" value="Stomatin_HflK_fam"/>
</dbReference>
<evidence type="ECO:0000313" key="5">
    <source>
        <dbReference type="Proteomes" id="UP000694580"/>
    </source>
</evidence>
<keyword evidence="2" id="KW-0812">Transmembrane</keyword>
<dbReference type="SUPFAM" id="SSF117892">
    <property type="entry name" value="Band 7/SPFH domain"/>
    <property type="match status" value="1"/>
</dbReference>
<feature type="transmembrane region" description="Helical" evidence="2">
    <location>
        <begin position="71"/>
        <end position="92"/>
    </location>
</feature>
<dbReference type="GeneID" id="114767292"/>
<dbReference type="CDD" id="cd13436">
    <property type="entry name" value="SPFH_SLP-1"/>
    <property type="match status" value="1"/>
</dbReference>
<dbReference type="RefSeq" id="XP_028814762.1">
    <property type="nucleotide sequence ID" value="XM_028958929.1"/>
</dbReference>
<dbReference type="AlphaFoldDB" id="A0AAY4DCW2"/>
<evidence type="ECO:0000256" key="2">
    <source>
        <dbReference type="SAM" id="Phobius"/>
    </source>
</evidence>
<dbReference type="InterPro" id="IPR036013">
    <property type="entry name" value="Band_7/SPFH_dom_sf"/>
</dbReference>
<dbReference type="InterPro" id="IPR001107">
    <property type="entry name" value="Band_7"/>
</dbReference>
<dbReference type="InterPro" id="IPR003033">
    <property type="entry name" value="SCP2_sterol-bd_dom"/>
</dbReference>
<reference evidence="4" key="2">
    <citation type="submission" date="2025-08" db="UniProtKB">
        <authorList>
            <consortium name="Ensembl"/>
        </authorList>
    </citation>
    <scope>IDENTIFICATION</scope>
</reference>
<name>A0AAY4DCW2_9TELE</name>
<dbReference type="Gene3D" id="3.30.1050.10">
    <property type="entry name" value="SCP2 sterol-binding domain"/>
    <property type="match status" value="1"/>
</dbReference>
<protein>
    <recommendedName>
        <fullName evidence="3">Band 7 domain-containing protein</fullName>
    </recommendedName>
</protein>
<reference evidence="4" key="3">
    <citation type="submission" date="2025-09" db="UniProtKB">
        <authorList>
            <consortium name="Ensembl"/>
        </authorList>
    </citation>
    <scope>IDENTIFICATION</scope>
</reference>
<feature type="domain" description="Band 7" evidence="3">
    <location>
        <begin position="90"/>
        <end position="250"/>
    </location>
</feature>
<dbReference type="FunFam" id="3.30.479.30:FF:000011">
    <property type="entry name" value="stomatin-like protein 1 isoform X1"/>
    <property type="match status" value="1"/>
</dbReference>
<keyword evidence="2" id="KW-0472">Membrane</keyword>
<gene>
    <name evidence="4" type="primary">STOML1</name>
</gene>
<dbReference type="PANTHER" id="PTHR10264:SF130">
    <property type="entry name" value="STOMATIN-LIKE PROTEIN 1"/>
    <property type="match status" value="1"/>
</dbReference>
<evidence type="ECO:0000313" key="4">
    <source>
        <dbReference type="Ensembl" id="ENSDCDP00010043263.1"/>
    </source>
</evidence>
<dbReference type="SUPFAM" id="SSF55718">
    <property type="entry name" value="SCP-like"/>
    <property type="match status" value="1"/>
</dbReference>
<dbReference type="GO" id="GO:0005886">
    <property type="term" value="C:plasma membrane"/>
    <property type="evidence" value="ECO:0007669"/>
    <property type="project" value="InterPro"/>
</dbReference>
<dbReference type="Ensembl" id="ENSDCDT00010053319.1">
    <property type="protein sequence ID" value="ENSDCDP00010043263.1"/>
    <property type="gene ID" value="ENSDCDG00010027044.1"/>
</dbReference>
<dbReference type="GeneTree" id="ENSGT01030000234614"/>
<dbReference type="Pfam" id="PF02036">
    <property type="entry name" value="SCP2"/>
    <property type="match status" value="1"/>
</dbReference>
<sequence>MFGKSFPYQYQSLPHKDPLYAIGPGLFVPDKDLEQNHYSHRGHSFDYVPKIIDEDFTDRNQGVLSRICHRIVVFLVTLCTFITFPISGWFVLKVVPNFQRIVYFRLGRVCSPKGPGVVLVLPFIDQWQRVDLRTRAFNIPPCKVSTNDGGVVSVGADIQFRIWSPVMSVVAVQDLNASTRLTAQNALTQCLSRRTVGEIQSDRVKLGDHLQIDINEMTRLWGLEVDRVELSLEGVLRGPDNLSPSGSVIMPPSVPGMEGLVGPIQQLAHFLGNMAANQPPKVSVVNEQLYETPSIRKLDSVEQIMSAVSRVLSDRLVRLVGAGYQFHISSHTDQIKSYYVDLSQGCGACGEGEPGPEDPDVTLCLSEEDLLDMFRGELQPFGAYASGRLRVQGDLNMAMKLEELIKALQAHR</sequence>